<dbReference type="Proteomes" id="UP000023152">
    <property type="component" value="Unassembled WGS sequence"/>
</dbReference>
<dbReference type="InterPro" id="IPR041658">
    <property type="entry name" value="AAA_lid_11"/>
</dbReference>
<feature type="domain" description="Dynein heavy chain C-terminal" evidence="2">
    <location>
        <begin position="177"/>
        <end position="332"/>
    </location>
</feature>
<proteinExistence type="predicted"/>
<dbReference type="InterPro" id="IPR042219">
    <property type="entry name" value="AAA_lid_11_sf"/>
</dbReference>
<sequence>MKANLKRAFASFPKEEFDFREAQVKMIQFALCWFHAVVIERKKFGPKGWNAVYPFNTGDLVNSGTVLVNKLENGSNRIPWADLQYIFGEIMYGGHITDDWDRLLCMTYLRFYMREELFDDQDLIPFIKEGTENQIHFLAPSDRSYDEYFQYVDEYLPPESPVVLGLHPNTEIAVRTDQCNKLFANIVDLQPKDGGTNTSGSNPTQRAATVLEEILEKIGEINFDLDEILAALAIEDRGPYQYVFLQECERMNKLVSEMNRSLRELDKGLHGELTMSERMEQLQDALYFERVPTEWGSLAFPSLRSLPSWIENLILRASQLQSWVDNPVKDMHLPFFLYFVGLAE</sequence>
<dbReference type="AlphaFoldDB" id="X6NMM3"/>
<comment type="caution">
    <text evidence="3">The sequence shown here is derived from an EMBL/GenBank/DDBJ whole genome shotgun (WGS) entry which is preliminary data.</text>
</comment>
<dbReference type="GO" id="GO:0045505">
    <property type="term" value="F:dynein intermediate chain binding"/>
    <property type="evidence" value="ECO:0007669"/>
    <property type="project" value="InterPro"/>
</dbReference>
<dbReference type="GO" id="GO:0030286">
    <property type="term" value="C:dynein complex"/>
    <property type="evidence" value="ECO:0007669"/>
    <property type="project" value="InterPro"/>
</dbReference>
<keyword evidence="4" id="KW-1185">Reference proteome</keyword>
<keyword evidence="3" id="KW-0966">Cell projection</keyword>
<dbReference type="Gene3D" id="1.20.1270.280">
    <property type="match status" value="1"/>
</dbReference>
<dbReference type="Pfam" id="PF18199">
    <property type="entry name" value="Dynein_C"/>
    <property type="match status" value="1"/>
</dbReference>
<dbReference type="GO" id="GO:0007018">
    <property type="term" value="P:microtubule-based movement"/>
    <property type="evidence" value="ECO:0007669"/>
    <property type="project" value="InterPro"/>
</dbReference>
<protein>
    <submittedName>
        <fullName evidence="3">Dynein beta chain, flagellar outer arm</fullName>
    </submittedName>
</protein>
<evidence type="ECO:0000313" key="4">
    <source>
        <dbReference type="Proteomes" id="UP000023152"/>
    </source>
</evidence>
<dbReference type="Gene3D" id="1.10.8.720">
    <property type="entry name" value="Region D6 of dynein motor"/>
    <property type="match status" value="1"/>
</dbReference>
<gene>
    <name evidence="3" type="ORF">RFI_10482</name>
</gene>
<dbReference type="PANTHER" id="PTHR22878:SF63">
    <property type="entry name" value="DYNEIN AXONEMAL HEAVY CHAIN 10"/>
    <property type="match status" value="1"/>
</dbReference>
<dbReference type="InterPro" id="IPR041228">
    <property type="entry name" value="Dynein_C"/>
</dbReference>
<evidence type="ECO:0000259" key="1">
    <source>
        <dbReference type="Pfam" id="PF18198"/>
    </source>
</evidence>
<dbReference type="OrthoDB" id="64868at2759"/>
<evidence type="ECO:0000259" key="2">
    <source>
        <dbReference type="Pfam" id="PF18199"/>
    </source>
</evidence>
<organism evidence="3 4">
    <name type="scientific">Reticulomyxa filosa</name>
    <dbReference type="NCBI Taxonomy" id="46433"/>
    <lineage>
        <taxon>Eukaryota</taxon>
        <taxon>Sar</taxon>
        <taxon>Rhizaria</taxon>
        <taxon>Retaria</taxon>
        <taxon>Foraminifera</taxon>
        <taxon>Monothalamids</taxon>
        <taxon>Reticulomyxidae</taxon>
        <taxon>Reticulomyxa</taxon>
    </lineage>
</organism>
<dbReference type="PANTHER" id="PTHR22878">
    <property type="entry name" value="DYNEIN HEAVY CHAIN 6, AXONEMAL-LIKE-RELATED"/>
    <property type="match status" value="1"/>
</dbReference>
<dbReference type="EMBL" id="ASPP01007725">
    <property type="protein sequence ID" value="ETO26652.1"/>
    <property type="molecule type" value="Genomic_DNA"/>
</dbReference>
<feature type="domain" description="Dynein heavy chain AAA lid" evidence="1">
    <location>
        <begin position="25"/>
        <end position="169"/>
    </location>
</feature>
<reference evidence="3 4" key="1">
    <citation type="journal article" date="2013" name="Curr. Biol.">
        <title>The Genome of the Foraminiferan Reticulomyxa filosa.</title>
        <authorList>
            <person name="Glockner G."/>
            <person name="Hulsmann N."/>
            <person name="Schleicher M."/>
            <person name="Noegel A.A."/>
            <person name="Eichinger L."/>
            <person name="Gallinger C."/>
            <person name="Pawlowski J."/>
            <person name="Sierra R."/>
            <person name="Euteneuer U."/>
            <person name="Pillet L."/>
            <person name="Moustafa A."/>
            <person name="Platzer M."/>
            <person name="Groth M."/>
            <person name="Szafranski K."/>
            <person name="Schliwa M."/>
        </authorList>
    </citation>
    <scope>NUCLEOTIDE SEQUENCE [LARGE SCALE GENOMIC DNA]</scope>
</reference>
<keyword evidence="3" id="KW-0969">Cilium</keyword>
<keyword evidence="3" id="KW-0282">Flagellum</keyword>
<dbReference type="GO" id="GO:0051959">
    <property type="term" value="F:dynein light intermediate chain binding"/>
    <property type="evidence" value="ECO:0007669"/>
    <property type="project" value="InterPro"/>
</dbReference>
<dbReference type="InterPro" id="IPR026983">
    <property type="entry name" value="DHC"/>
</dbReference>
<dbReference type="Pfam" id="PF18198">
    <property type="entry name" value="AAA_lid_11"/>
    <property type="match status" value="1"/>
</dbReference>
<name>X6NMM3_RETFI</name>
<accession>X6NMM3</accession>
<evidence type="ECO:0000313" key="3">
    <source>
        <dbReference type="EMBL" id="ETO26652.1"/>
    </source>
</evidence>